<dbReference type="InterPro" id="IPR005565">
    <property type="entry name" value="Hemolysn_activator_HlyB_C"/>
</dbReference>
<name>A0A0F3IH70_9GAMM</name>
<dbReference type="PATRIC" id="fig|1632867.3.peg.1044"/>
<evidence type="ECO:0000259" key="1">
    <source>
        <dbReference type="Pfam" id="PF03865"/>
    </source>
</evidence>
<dbReference type="Pfam" id="PF03865">
    <property type="entry name" value="ShlB"/>
    <property type="match status" value="1"/>
</dbReference>
<proteinExistence type="predicted"/>
<sequence>MDFTFVTSDGAQRYAGGFSLPISDSGTQFFFHFDEGDAVIVEAPINKLDIKSQVHSLEGGLSYPFIQSLKTNLTAGVSLAVRENETSLLGRPEPFVPGEPSGRNQATVWRIFHDFLHYWDNHALALRSSFSVGMDAFGATKERSVPKELQVITSEYPDSEFFAWLGQAQYAWRFLDNGSQFLLRSNIQLSDEPLLPLEQIAIGGMHTVRGYRENQLVRDQGFSVSAEFRIPLLEPGRQQLQLIPFMDYGEAWNHFPQPSEQGSNALHSVGIGFEWRYQPLLVEFYYGHALLTPQNKQSKDIQDDGIHFQARWDVF</sequence>
<dbReference type="Proteomes" id="UP000033684">
    <property type="component" value="Unassembled WGS sequence"/>
</dbReference>
<dbReference type="GO" id="GO:0046819">
    <property type="term" value="P:protein secretion by the type V secretion system"/>
    <property type="evidence" value="ECO:0007669"/>
    <property type="project" value="TreeGrafter"/>
</dbReference>
<dbReference type="PANTHER" id="PTHR34597:SF3">
    <property type="entry name" value="OUTER MEMBRANE TRANSPORTER CDIB"/>
    <property type="match status" value="1"/>
</dbReference>
<reference evidence="3" key="1">
    <citation type="submission" date="2015-03" db="EMBL/GenBank/DDBJ databases">
        <title>Draft genome sequence of a novel methanotroph (Sn10-6) isolated from flooded ricefield rhizosphere in India.</title>
        <authorList>
            <person name="Pandit P.S."/>
            <person name="Pore S.D."/>
            <person name="Arora P."/>
            <person name="Kapse N.G."/>
            <person name="Dhakephalkar P.K."/>
            <person name="Rahalkar M.C."/>
        </authorList>
    </citation>
    <scope>NUCLEOTIDE SEQUENCE [LARGE SCALE GENOMIC DNA]</scope>
    <source>
        <strain evidence="3">Sn10-6</strain>
    </source>
</reference>
<dbReference type="AlphaFoldDB" id="A0A0F3IH70"/>
<keyword evidence="3" id="KW-1185">Reference proteome</keyword>
<dbReference type="InterPro" id="IPR051544">
    <property type="entry name" value="TPS_OM_transporter"/>
</dbReference>
<dbReference type="PANTHER" id="PTHR34597">
    <property type="entry name" value="SLR1661 PROTEIN"/>
    <property type="match status" value="1"/>
</dbReference>
<accession>A0A0F3IH70</accession>
<dbReference type="EMBL" id="LAJX01000135">
    <property type="protein sequence ID" value="KJV06086.1"/>
    <property type="molecule type" value="Genomic_DNA"/>
</dbReference>
<dbReference type="GO" id="GO:0098046">
    <property type="term" value="C:type V protein secretion system complex"/>
    <property type="evidence" value="ECO:0007669"/>
    <property type="project" value="TreeGrafter"/>
</dbReference>
<dbReference type="Gene3D" id="2.40.160.50">
    <property type="entry name" value="membrane protein fhac: a member of the omp85/tpsb transporter family"/>
    <property type="match status" value="1"/>
</dbReference>
<protein>
    <recommendedName>
        <fullName evidence="1">Haemolysin activator HlyB C-terminal domain-containing protein</fullName>
    </recommendedName>
</protein>
<gene>
    <name evidence="2" type="ORF">VZ94_13565</name>
</gene>
<evidence type="ECO:0000313" key="2">
    <source>
        <dbReference type="EMBL" id="KJV06086.1"/>
    </source>
</evidence>
<dbReference type="GO" id="GO:0008320">
    <property type="term" value="F:protein transmembrane transporter activity"/>
    <property type="evidence" value="ECO:0007669"/>
    <property type="project" value="TreeGrafter"/>
</dbReference>
<organism evidence="2 3">
    <name type="scientific">Methylocucumis oryzae</name>
    <dbReference type="NCBI Taxonomy" id="1632867"/>
    <lineage>
        <taxon>Bacteria</taxon>
        <taxon>Pseudomonadati</taxon>
        <taxon>Pseudomonadota</taxon>
        <taxon>Gammaproteobacteria</taxon>
        <taxon>Methylococcales</taxon>
        <taxon>Methylococcaceae</taxon>
        <taxon>Methylocucumis</taxon>
    </lineage>
</organism>
<feature type="domain" description="Haemolysin activator HlyB C-terminal" evidence="1">
    <location>
        <begin position="9"/>
        <end position="273"/>
    </location>
</feature>
<reference evidence="2 3" key="2">
    <citation type="journal article" date="2016" name="Microb. Ecol.">
        <title>Genome Characteristics of a Novel Type I Methanotroph (Sn10-6) Isolated from a Flooded Indian Rice Field.</title>
        <authorList>
            <person name="Rahalkar M.C."/>
            <person name="Pandit P.S."/>
            <person name="Dhakephalkar P.K."/>
            <person name="Pore S."/>
            <person name="Arora P."/>
            <person name="Kapse N."/>
        </authorList>
    </citation>
    <scope>NUCLEOTIDE SEQUENCE [LARGE SCALE GENOMIC DNA]</scope>
    <source>
        <strain evidence="2 3">Sn10-6</strain>
    </source>
</reference>
<comment type="caution">
    <text evidence="2">The sequence shown here is derived from an EMBL/GenBank/DDBJ whole genome shotgun (WGS) entry which is preliminary data.</text>
</comment>
<evidence type="ECO:0000313" key="3">
    <source>
        <dbReference type="Proteomes" id="UP000033684"/>
    </source>
</evidence>